<evidence type="ECO:0000259" key="6">
    <source>
        <dbReference type="PROSITE" id="PS50110"/>
    </source>
</evidence>
<dbReference type="InterPro" id="IPR051015">
    <property type="entry name" value="EvgA-like"/>
</dbReference>
<dbReference type="SUPFAM" id="SSF52172">
    <property type="entry name" value="CheY-like"/>
    <property type="match status" value="1"/>
</dbReference>
<dbReference type="InterPro" id="IPR016032">
    <property type="entry name" value="Sig_transdc_resp-reg_C-effctor"/>
</dbReference>
<keyword evidence="8" id="KW-1185">Reference proteome</keyword>
<dbReference type="RefSeq" id="WP_307390805.1">
    <property type="nucleotide sequence ID" value="NZ_BAAADK010000018.1"/>
</dbReference>
<dbReference type="PRINTS" id="PR00038">
    <property type="entry name" value="HTHLUXR"/>
</dbReference>
<dbReference type="Pfam" id="PF00196">
    <property type="entry name" value="GerE"/>
    <property type="match status" value="1"/>
</dbReference>
<gene>
    <name evidence="7" type="ORF">J2S11_000643</name>
</gene>
<evidence type="ECO:0000256" key="1">
    <source>
        <dbReference type="ARBA" id="ARBA00004496"/>
    </source>
</evidence>
<dbReference type="Pfam" id="PF00072">
    <property type="entry name" value="Response_reg"/>
    <property type="match status" value="1"/>
</dbReference>
<dbReference type="SMART" id="SM00448">
    <property type="entry name" value="REC"/>
    <property type="match status" value="1"/>
</dbReference>
<comment type="caution">
    <text evidence="7">The sequence shown here is derived from an EMBL/GenBank/DDBJ whole genome shotgun (WGS) entry which is preliminary data.</text>
</comment>
<dbReference type="SUPFAM" id="SSF46894">
    <property type="entry name" value="C-terminal effector domain of the bipartite response regulators"/>
    <property type="match status" value="1"/>
</dbReference>
<dbReference type="Gene3D" id="3.40.50.2300">
    <property type="match status" value="1"/>
</dbReference>
<dbReference type="InterPro" id="IPR001789">
    <property type="entry name" value="Sig_transdc_resp-reg_receiver"/>
</dbReference>
<sequence>MDRIKVLVVEDDSDWTAKLMKWLVQENDIQVVGRATTREQAVQLAKTIHIHIILMDINLSVNKLDSIYATLEIAKACPAKMIMLTSCIDEELIERAFIVGAAHFISKSKYKQLPQIIREVHYETTPVEIIMRKYRILKKEEQLNILTPAEKEVYELVEQGYTRSQIEQKLSKTRNTVKNQIKNILKKLGGSTLKEAIANIEMRCLFTPDILNKKRNSDKVNL</sequence>
<evidence type="ECO:0000313" key="8">
    <source>
        <dbReference type="Proteomes" id="UP001235840"/>
    </source>
</evidence>
<name>A0ABT9VUS4_9BACI</name>
<evidence type="ECO:0000313" key="7">
    <source>
        <dbReference type="EMBL" id="MDQ0164743.1"/>
    </source>
</evidence>
<feature type="modified residue" description="4-aspartylphosphate" evidence="5">
    <location>
        <position position="56"/>
    </location>
</feature>
<keyword evidence="2" id="KW-0805">Transcription regulation</keyword>
<dbReference type="InterPro" id="IPR011006">
    <property type="entry name" value="CheY-like_superfamily"/>
</dbReference>
<accession>A0ABT9VUS4</accession>
<proteinExistence type="predicted"/>
<feature type="domain" description="Response regulatory" evidence="6">
    <location>
        <begin position="5"/>
        <end position="122"/>
    </location>
</feature>
<evidence type="ECO:0000256" key="4">
    <source>
        <dbReference type="ARBA" id="ARBA00023163"/>
    </source>
</evidence>
<evidence type="ECO:0000256" key="5">
    <source>
        <dbReference type="PROSITE-ProRule" id="PRU00169"/>
    </source>
</evidence>
<dbReference type="InterPro" id="IPR000792">
    <property type="entry name" value="Tscrpt_reg_LuxR_C"/>
</dbReference>
<dbReference type="EMBL" id="JAUSTY010000002">
    <property type="protein sequence ID" value="MDQ0164743.1"/>
    <property type="molecule type" value="Genomic_DNA"/>
</dbReference>
<evidence type="ECO:0000256" key="2">
    <source>
        <dbReference type="ARBA" id="ARBA00023015"/>
    </source>
</evidence>
<keyword evidence="4" id="KW-0804">Transcription</keyword>
<comment type="subcellular location">
    <subcellularLocation>
        <location evidence="1">Cytoplasm</location>
    </subcellularLocation>
</comment>
<dbReference type="SMART" id="SM00421">
    <property type="entry name" value="HTH_LUXR"/>
    <property type="match status" value="1"/>
</dbReference>
<dbReference type="Proteomes" id="UP001235840">
    <property type="component" value="Unassembled WGS sequence"/>
</dbReference>
<reference evidence="7 8" key="1">
    <citation type="submission" date="2023-07" db="EMBL/GenBank/DDBJ databases">
        <title>Genomic Encyclopedia of Type Strains, Phase IV (KMG-IV): sequencing the most valuable type-strain genomes for metagenomic binning, comparative biology and taxonomic classification.</title>
        <authorList>
            <person name="Goeker M."/>
        </authorList>
    </citation>
    <scope>NUCLEOTIDE SEQUENCE [LARGE SCALE GENOMIC DNA]</scope>
    <source>
        <strain evidence="7 8">DSM 12751</strain>
    </source>
</reference>
<organism evidence="7 8">
    <name type="scientific">Caldalkalibacillus horti</name>
    <dbReference type="NCBI Taxonomy" id="77523"/>
    <lineage>
        <taxon>Bacteria</taxon>
        <taxon>Bacillati</taxon>
        <taxon>Bacillota</taxon>
        <taxon>Bacilli</taxon>
        <taxon>Bacillales</taxon>
        <taxon>Bacillaceae</taxon>
        <taxon>Caldalkalibacillus</taxon>
    </lineage>
</organism>
<evidence type="ECO:0000256" key="3">
    <source>
        <dbReference type="ARBA" id="ARBA00023125"/>
    </source>
</evidence>
<dbReference type="PANTHER" id="PTHR45566">
    <property type="entry name" value="HTH-TYPE TRANSCRIPTIONAL REGULATOR YHJB-RELATED"/>
    <property type="match status" value="1"/>
</dbReference>
<protein>
    <submittedName>
        <fullName evidence="7">NarL family two-component system response regulator LiaR</fullName>
    </submittedName>
</protein>
<dbReference type="PANTHER" id="PTHR45566:SF1">
    <property type="entry name" value="HTH-TYPE TRANSCRIPTIONAL REGULATOR YHJB-RELATED"/>
    <property type="match status" value="1"/>
</dbReference>
<dbReference type="PROSITE" id="PS50110">
    <property type="entry name" value="RESPONSE_REGULATORY"/>
    <property type="match status" value="1"/>
</dbReference>
<keyword evidence="3" id="KW-0238">DNA-binding</keyword>
<keyword evidence="5" id="KW-0597">Phosphoprotein</keyword>